<gene>
    <name evidence="21" type="ORF">E6Q80_20465</name>
</gene>
<dbReference type="InterPro" id="IPR035965">
    <property type="entry name" value="PAS-like_dom_sf"/>
</dbReference>
<dbReference type="PROSITE" id="PS50113">
    <property type="entry name" value="PAC"/>
    <property type="match status" value="1"/>
</dbReference>
<dbReference type="PANTHER" id="PTHR45339:SF3">
    <property type="entry name" value="HISTIDINE KINASE"/>
    <property type="match status" value="1"/>
</dbReference>
<comment type="function">
    <text evidence="9">Member of the two-component regulatory system BvgS/BvgA. Phosphorylates BvgA via a four-step phosphorelay in response to environmental signals.</text>
</comment>
<dbReference type="Pfam" id="PF01627">
    <property type="entry name" value="Hpt"/>
    <property type="match status" value="1"/>
</dbReference>
<evidence type="ECO:0000256" key="8">
    <source>
        <dbReference type="ARBA" id="ARBA00023012"/>
    </source>
</evidence>
<dbReference type="FunFam" id="1.10.287.130:FF:000002">
    <property type="entry name" value="Two-component osmosensing histidine kinase"/>
    <property type="match status" value="1"/>
</dbReference>
<dbReference type="PRINTS" id="PR00344">
    <property type="entry name" value="BCTRLSENSOR"/>
</dbReference>
<comment type="catalytic activity">
    <reaction evidence="1">
        <text>ATP + protein L-histidine = ADP + protein N-phospho-L-histidine.</text>
        <dbReference type="EC" id="2.7.13.3"/>
    </reaction>
</comment>
<evidence type="ECO:0000259" key="18">
    <source>
        <dbReference type="PROSITE" id="PS50112"/>
    </source>
</evidence>
<evidence type="ECO:0000313" key="21">
    <source>
        <dbReference type="EMBL" id="TXH79472.1"/>
    </source>
</evidence>
<dbReference type="InterPro" id="IPR036890">
    <property type="entry name" value="HATPase_C_sf"/>
</dbReference>
<dbReference type="Gene3D" id="1.20.120.160">
    <property type="entry name" value="HPT domain"/>
    <property type="match status" value="1"/>
</dbReference>
<dbReference type="GO" id="GO:0005886">
    <property type="term" value="C:plasma membrane"/>
    <property type="evidence" value="ECO:0007669"/>
    <property type="project" value="UniProtKB-SubCell"/>
</dbReference>
<dbReference type="SMART" id="SM00086">
    <property type="entry name" value="PAC"/>
    <property type="match status" value="2"/>
</dbReference>
<proteinExistence type="predicted"/>
<evidence type="ECO:0000256" key="11">
    <source>
        <dbReference type="ARBA" id="ARBA00068150"/>
    </source>
</evidence>
<dbReference type="SUPFAM" id="SSF55874">
    <property type="entry name" value="ATPase domain of HSP90 chaperone/DNA topoisomerase II/histidine kinase"/>
    <property type="match status" value="1"/>
</dbReference>
<feature type="domain" description="PAS" evidence="18">
    <location>
        <begin position="396"/>
        <end position="442"/>
    </location>
</feature>
<evidence type="ECO:0000256" key="15">
    <source>
        <dbReference type="SAM" id="Phobius"/>
    </source>
</evidence>
<feature type="domain" description="HPt" evidence="20">
    <location>
        <begin position="966"/>
        <end position="1068"/>
    </location>
</feature>
<evidence type="ECO:0000256" key="9">
    <source>
        <dbReference type="ARBA" id="ARBA00058004"/>
    </source>
</evidence>
<feature type="modified residue" description="4-aspartylphosphate" evidence="14">
    <location>
        <position position="854"/>
    </location>
</feature>
<evidence type="ECO:0000256" key="3">
    <source>
        <dbReference type="ARBA" id="ARBA00022553"/>
    </source>
</evidence>
<dbReference type="PROSITE" id="PS50894">
    <property type="entry name" value="HPT"/>
    <property type="match status" value="1"/>
</dbReference>
<sequence length="1164" mass="127466">MINVVSRDRLRNLADFLLPVLLMAAILSATSLLGHVRLKDATADIERETHLRLEQIAEVDEIGDLLGRIHAELHRIVMPGVAPGPDPAAQALAALWLDNQLAALETRFDAIGVWSTAQASHARAKASLQSYRTLVLPLLATDAREPRAAALDLAHADRLHNALVRHTEELAIAVTADAAEKNADAIHIIQRRLDQSLSTSLTVIVLTLLLAFTLAKRLANDRNTLADALRRMAQDQLEAEHYEALTRLAAKKGDRLGELAQALLGFRETRLAQKDDETLMKAVIEQAPCAIELVDPVTLRFLRANAYSRQALGYTEAELRQRGVMDIQAELQPAQLEALVRDIVARRSANFETVHRASDGRLLEARVHIRVIRLHGQDYLLGIWQDVSAEHQALQALKKFSMAIEQSPNAVLITDTEARIEYVNDAFLNTSGYTRAEVIGRNPRLLKSDKTPAEVYAQLWDALVKGEPWRGELVNRRKDGGEYIEQAQISPIRQPDGRITHYLAIKQDITEKRRMLEELEHHRHHLEQLVAERSAALHTALDAAEVANRAKSEFLANMSHEIRTPLNAIIGLGHLLARDLREDEQKARLEKIITAARHLLQIINDILDLSKIEAGRLDLEANDFDPGAMLEGTLELVREQAEQKGLQLSLDLDMLPSRVRGDALRLGQIVLNFASNAVKFTPHGSVAIRGRVLSTAGEQSIVRFEVADTGIGVDASQCERMFQPFEQADPSTTRKYGGTGLGLAISRRLTELMGGRIGVDSTLGKGSTFWVEVPLQLRPASAGRQPSAAAGAPPCAEHDRLCGRRILLAEDNPVNREVAVAILRGTGAVIDTAENGQEAVDMASTTRYDLILMDMQMPVMDGITATRLLRSRDELRKLPILAMTANAFAEDRQRCIDAGMNDHITKPVEPQALCEKIWRWLPPDAPAADLPAPPAVEAGEEPVDDDPLAPLAGLHELDVATGLQYVLDDREIYLGLLRLFAESDYGKLLQESIDAGDAVALRRAAHSIKGGAATIGATALSLAAAELEARVVSGLADEAQSMQAGPLHEAASALAARTTRFCADLEAATREAAADAASAPERSDEDCVEAAPARIAEIVATVEHQLTLGDIAVRELLEAHRGLLRNVLGERFAHFEERIGNFDFETALDDLRAADAARKDTQAR</sequence>
<keyword evidence="5" id="KW-0547">Nucleotide-binding</keyword>
<keyword evidence="3 14" id="KW-0597">Phosphoprotein</keyword>
<keyword evidence="6" id="KW-0418">Kinase</keyword>
<name>A0A5C7S7X4_THASP</name>
<dbReference type="CDD" id="cd17546">
    <property type="entry name" value="REC_hyHK_CKI1_RcsC-like"/>
    <property type="match status" value="1"/>
</dbReference>
<evidence type="ECO:0000256" key="14">
    <source>
        <dbReference type="PROSITE-ProRule" id="PRU00169"/>
    </source>
</evidence>
<evidence type="ECO:0000256" key="13">
    <source>
        <dbReference type="PROSITE-ProRule" id="PRU00110"/>
    </source>
</evidence>
<dbReference type="Proteomes" id="UP000321192">
    <property type="component" value="Unassembled WGS sequence"/>
</dbReference>
<dbReference type="AlphaFoldDB" id="A0A5C7S7X4"/>
<dbReference type="SMART" id="SM00448">
    <property type="entry name" value="REC"/>
    <property type="match status" value="1"/>
</dbReference>
<evidence type="ECO:0000256" key="7">
    <source>
        <dbReference type="ARBA" id="ARBA00022840"/>
    </source>
</evidence>
<evidence type="ECO:0000259" key="20">
    <source>
        <dbReference type="PROSITE" id="PS50894"/>
    </source>
</evidence>
<dbReference type="NCBIfam" id="TIGR00229">
    <property type="entry name" value="sensory_box"/>
    <property type="match status" value="2"/>
</dbReference>
<keyword evidence="15" id="KW-1133">Transmembrane helix</keyword>
<feature type="domain" description="Response regulatory" evidence="17">
    <location>
        <begin position="805"/>
        <end position="921"/>
    </location>
</feature>
<dbReference type="Gene3D" id="3.30.565.10">
    <property type="entry name" value="Histidine kinase-like ATPase, C-terminal domain"/>
    <property type="match status" value="1"/>
</dbReference>
<dbReference type="Pfam" id="PF02518">
    <property type="entry name" value="HATPase_c"/>
    <property type="match status" value="1"/>
</dbReference>
<dbReference type="Gene3D" id="1.10.287.130">
    <property type="match status" value="1"/>
</dbReference>
<dbReference type="SUPFAM" id="SSF52172">
    <property type="entry name" value="CheY-like"/>
    <property type="match status" value="1"/>
</dbReference>
<dbReference type="SUPFAM" id="SSF47384">
    <property type="entry name" value="Homodimeric domain of signal transducing histidine kinase"/>
    <property type="match status" value="1"/>
</dbReference>
<evidence type="ECO:0000256" key="4">
    <source>
        <dbReference type="ARBA" id="ARBA00022679"/>
    </source>
</evidence>
<dbReference type="Pfam" id="PF00072">
    <property type="entry name" value="Response_reg"/>
    <property type="match status" value="1"/>
</dbReference>
<accession>A0A5C7S7X4</accession>
<dbReference type="EMBL" id="SSFD01000349">
    <property type="protein sequence ID" value="TXH79472.1"/>
    <property type="molecule type" value="Genomic_DNA"/>
</dbReference>
<keyword evidence="8" id="KW-0902">Two-component regulatory system</keyword>
<evidence type="ECO:0000256" key="10">
    <source>
        <dbReference type="ARBA" id="ARBA00064003"/>
    </source>
</evidence>
<keyword evidence="15" id="KW-0472">Membrane</keyword>
<keyword evidence="15" id="KW-0812">Transmembrane</keyword>
<dbReference type="RefSeq" id="WP_276661769.1">
    <property type="nucleotide sequence ID" value="NZ_SSFD01000349.1"/>
</dbReference>
<dbReference type="Gene3D" id="3.30.450.20">
    <property type="entry name" value="PAS domain"/>
    <property type="match status" value="2"/>
</dbReference>
<feature type="domain" description="PAC" evidence="19">
    <location>
        <begin position="467"/>
        <end position="521"/>
    </location>
</feature>
<dbReference type="CDD" id="cd00130">
    <property type="entry name" value="PAS"/>
    <property type="match status" value="2"/>
</dbReference>
<dbReference type="GO" id="GO:0000155">
    <property type="term" value="F:phosphorelay sensor kinase activity"/>
    <property type="evidence" value="ECO:0007669"/>
    <property type="project" value="InterPro"/>
</dbReference>
<dbReference type="PROSITE" id="PS50112">
    <property type="entry name" value="PAS"/>
    <property type="match status" value="1"/>
</dbReference>
<dbReference type="CDD" id="cd00088">
    <property type="entry name" value="HPT"/>
    <property type="match status" value="1"/>
</dbReference>
<protein>
    <recommendedName>
        <fullName evidence="11">Sensory/regulatory protein RpfC</fullName>
        <ecNumber evidence="2">2.7.13.3</ecNumber>
    </recommendedName>
    <alternativeName>
        <fullName evidence="12">Virulence sensor protein BvgS</fullName>
    </alternativeName>
</protein>
<dbReference type="SUPFAM" id="SSF55785">
    <property type="entry name" value="PYP-like sensor domain (PAS domain)"/>
    <property type="match status" value="2"/>
</dbReference>
<dbReference type="InterPro" id="IPR001610">
    <property type="entry name" value="PAC"/>
</dbReference>
<dbReference type="SMART" id="SM00091">
    <property type="entry name" value="PAS"/>
    <property type="match status" value="2"/>
</dbReference>
<dbReference type="InterPro" id="IPR000014">
    <property type="entry name" value="PAS"/>
</dbReference>
<evidence type="ECO:0000256" key="5">
    <source>
        <dbReference type="ARBA" id="ARBA00022741"/>
    </source>
</evidence>
<dbReference type="InterPro" id="IPR005467">
    <property type="entry name" value="His_kinase_dom"/>
</dbReference>
<dbReference type="GO" id="GO:0005524">
    <property type="term" value="F:ATP binding"/>
    <property type="evidence" value="ECO:0007669"/>
    <property type="project" value="UniProtKB-KW"/>
</dbReference>
<comment type="subunit">
    <text evidence="10">At low DSF concentrations, interacts with RpfF.</text>
</comment>
<reference evidence="21 22" key="1">
    <citation type="submission" date="2018-09" db="EMBL/GenBank/DDBJ databases">
        <title>Metagenome Assembled Genomes from an Advanced Water Purification Facility.</title>
        <authorList>
            <person name="Stamps B.W."/>
            <person name="Spear J.R."/>
        </authorList>
    </citation>
    <scope>NUCLEOTIDE SEQUENCE [LARGE SCALE GENOMIC DNA]</scope>
    <source>
        <strain evidence="21">Bin_27_1</strain>
    </source>
</reference>
<evidence type="ECO:0000256" key="1">
    <source>
        <dbReference type="ARBA" id="ARBA00000085"/>
    </source>
</evidence>
<evidence type="ECO:0000259" key="17">
    <source>
        <dbReference type="PROSITE" id="PS50110"/>
    </source>
</evidence>
<feature type="modified residue" description="Phosphohistidine" evidence="13">
    <location>
        <position position="1006"/>
    </location>
</feature>
<keyword evidence="4" id="KW-0808">Transferase</keyword>
<dbReference type="InterPro" id="IPR036097">
    <property type="entry name" value="HisK_dim/P_sf"/>
</dbReference>
<dbReference type="PANTHER" id="PTHR45339">
    <property type="entry name" value="HYBRID SIGNAL TRANSDUCTION HISTIDINE KINASE J"/>
    <property type="match status" value="1"/>
</dbReference>
<dbReference type="InterPro" id="IPR003661">
    <property type="entry name" value="HisK_dim/P_dom"/>
</dbReference>
<comment type="caution">
    <text evidence="21">The sequence shown here is derived from an EMBL/GenBank/DDBJ whole genome shotgun (WGS) entry which is preliminary data.</text>
</comment>
<dbReference type="InterPro" id="IPR000700">
    <property type="entry name" value="PAS-assoc_C"/>
</dbReference>
<evidence type="ECO:0000256" key="2">
    <source>
        <dbReference type="ARBA" id="ARBA00012438"/>
    </source>
</evidence>
<dbReference type="Pfam" id="PF00512">
    <property type="entry name" value="HisKA"/>
    <property type="match status" value="1"/>
</dbReference>
<dbReference type="SMART" id="SM00387">
    <property type="entry name" value="HATPase_c"/>
    <property type="match status" value="1"/>
</dbReference>
<dbReference type="InterPro" id="IPR011006">
    <property type="entry name" value="CheY-like_superfamily"/>
</dbReference>
<dbReference type="SUPFAM" id="SSF47226">
    <property type="entry name" value="Histidine-containing phosphotransfer domain, HPT domain"/>
    <property type="match status" value="1"/>
</dbReference>
<evidence type="ECO:0000259" key="19">
    <source>
        <dbReference type="PROSITE" id="PS50113"/>
    </source>
</evidence>
<feature type="domain" description="Histidine kinase" evidence="16">
    <location>
        <begin position="557"/>
        <end position="777"/>
    </location>
</feature>
<dbReference type="CDD" id="cd00082">
    <property type="entry name" value="HisKA"/>
    <property type="match status" value="1"/>
</dbReference>
<dbReference type="InterPro" id="IPR004358">
    <property type="entry name" value="Sig_transdc_His_kin-like_C"/>
</dbReference>
<evidence type="ECO:0000256" key="12">
    <source>
        <dbReference type="ARBA" id="ARBA00070152"/>
    </source>
</evidence>
<dbReference type="FunFam" id="3.30.565.10:FF:000010">
    <property type="entry name" value="Sensor histidine kinase RcsC"/>
    <property type="match status" value="1"/>
</dbReference>
<dbReference type="CDD" id="cd16922">
    <property type="entry name" value="HATPase_EvgS-ArcB-TorS-like"/>
    <property type="match status" value="1"/>
</dbReference>
<evidence type="ECO:0000259" key="16">
    <source>
        <dbReference type="PROSITE" id="PS50109"/>
    </source>
</evidence>
<dbReference type="Pfam" id="PF13426">
    <property type="entry name" value="PAS_9"/>
    <property type="match status" value="2"/>
</dbReference>
<evidence type="ECO:0000256" key="6">
    <source>
        <dbReference type="ARBA" id="ARBA00022777"/>
    </source>
</evidence>
<dbReference type="InterPro" id="IPR001789">
    <property type="entry name" value="Sig_transdc_resp-reg_receiver"/>
</dbReference>
<dbReference type="EC" id="2.7.13.3" evidence="2"/>
<dbReference type="Gene3D" id="3.40.50.2300">
    <property type="match status" value="1"/>
</dbReference>
<organism evidence="21 22">
    <name type="scientific">Thauera aminoaromatica</name>
    <dbReference type="NCBI Taxonomy" id="164330"/>
    <lineage>
        <taxon>Bacteria</taxon>
        <taxon>Pseudomonadati</taxon>
        <taxon>Pseudomonadota</taxon>
        <taxon>Betaproteobacteria</taxon>
        <taxon>Rhodocyclales</taxon>
        <taxon>Zoogloeaceae</taxon>
        <taxon>Thauera</taxon>
    </lineage>
</organism>
<dbReference type="SMART" id="SM00388">
    <property type="entry name" value="HisKA"/>
    <property type="match status" value="1"/>
</dbReference>
<dbReference type="PROSITE" id="PS50110">
    <property type="entry name" value="RESPONSE_REGULATORY"/>
    <property type="match status" value="1"/>
</dbReference>
<keyword evidence="7" id="KW-0067">ATP-binding</keyword>
<evidence type="ECO:0000313" key="22">
    <source>
        <dbReference type="Proteomes" id="UP000321192"/>
    </source>
</evidence>
<dbReference type="InterPro" id="IPR008207">
    <property type="entry name" value="Sig_transdc_His_kin_Hpt_dom"/>
</dbReference>
<dbReference type="PROSITE" id="PS50109">
    <property type="entry name" value="HIS_KIN"/>
    <property type="match status" value="1"/>
</dbReference>
<dbReference type="InterPro" id="IPR036641">
    <property type="entry name" value="HPT_dom_sf"/>
</dbReference>
<feature type="transmembrane region" description="Helical" evidence="15">
    <location>
        <begin position="16"/>
        <end position="38"/>
    </location>
</feature>
<dbReference type="InterPro" id="IPR003594">
    <property type="entry name" value="HATPase_dom"/>
</dbReference>